<comment type="caution">
    <text evidence="2">The sequence shown here is derived from an EMBL/GenBank/DDBJ whole genome shotgun (WGS) entry which is preliminary data.</text>
</comment>
<feature type="compositionally biased region" description="Pro residues" evidence="1">
    <location>
        <begin position="83"/>
        <end position="92"/>
    </location>
</feature>
<evidence type="ECO:0000256" key="1">
    <source>
        <dbReference type="SAM" id="MobiDB-lite"/>
    </source>
</evidence>
<dbReference type="EMBL" id="JASCZI010212845">
    <property type="protein sequence ID" value="MED6200428.1"/>
    <property type="molecule type" value="Genomic_DNA"/>
</dbReference>
<accession>A0ABU6XUJ3</accession>
<feature type="compositionally biased region" description="Low complexity" evidence="1">
    <location>
        <begin position="64"/>
        <end position="76"/>
    </location>
</feature>
<evidence type="ECO:0000313" key="2">
    <source>
        <dbReference type="EMBL" id="MED6200428.1"/>
    </source>
</evidence>
<proteinExistence type="predicted"/>
<evidence type="ECO:0000313" key="3">
    <source>
        <dbReference type="Proteomes" id="UP001341840"/>
    </source>
</evidence>
<dbReference type="Proteomes" id="UP001341840">
    <property type="component" value="Unassembled WGS sequence"/>
</dbReference>
<gene>
    <name evidence="2" type="ORF">PIB30_084946</name>
</gene>
<reference evidence="2 3" key="1">
    <citation type="journal article" date="2023" name="Plants (Basel)">
        <title>Bridging the Gap: Combining Genomics and Transcriptomics Approaches to Understand Stylosanthes scabra, an Orphan Legume from the Brazilian Caatinga.</title>
        <authorList>
            <person name="Ferreira-Neto J.R.C."/>
            <person name="da Silva M.D."/>
            <person name="Binneck E."/>
            <person name="de Melo N.F."/>
            <person name="da Silva R.H."/>
            <person name="de Melo A.L.T.M."/>
            <person name="Pandolfi V."/>
            <person name="Bustamante F.O."/>
            <person name="Brasileiro-Vidal A.C."/>
            <person name="Benko-Iseppon A.M."/>
        </authorList>
    </citation>
    <scope>NUCLEOTIDE SEQUENCE [LARGE SCALE GENOMIC DNA]</scope>
    <source>
        <tissue evidence="2">Leaves</tissue>
    </source>
</reference>
<protein>
    <submittedName>
        <fullName evidence="2">Uncharacterized protein</fullName>
    </submittedName>
</protein>
<sequence>MVCGICGCPHENHNCISVQDDQFSAAQVNYVGNQPRPPYNDPHSNTYNPGWRNHPNFSWGGNQGQQKQYNNQGPQNSQRQPSFPSPQLPPKQPKMEEILEVQVEVPTEKPEIIVEIKNQEAIHHPPQSSKKHTRSSSKFLEVLACLEVNIPLLKHL</sequence>
<name>A0ABU6XUJ3_9FABA</name>
<feature type="region of interest" description="Disordered" evidence="1">
    <location>
        <begin position="32"/>
        <end position="96"/>
    </location>
</feature>
<organism evidence="2 3">
    <name type="scientific">Stylosanthes scabra</name>
    <dbReference type="NCBI Taxonomy" id="79078"/>
    <lineage>
        <taxon>Eukaryota</taxon>
        <taxon>Viridiplantae</taxon>
        <taxon>Streptophyta</taxon>
        <taxon>Embryophyta</taxon>
        <taxon>Tracheophyta</taxon>
        <taxon>Spermatophyta</taxon>
        <taxon>Magnoliopsida</taxon>
        <taxon>eudicotyledons</taxon>
        <taxon>Gunneridae</taxon>
        <taxon>Pentapetalae</taxon>
        <taxon>rosids</taxon>
        <taxon>fabids</taxon>
        <taxon>Fabales</taxon>
        <taxon>Fabaceae</taxon>
        <taxon>Papilionoideae</taxon>
        <taxon>50 kb inversion clade</taxon>
        <taxon>dalbergioids sensu lato</taxon>
        <taxon>Dalbergieae</taxon>
        <taxon>Pterocarpus clade</taxon>
        <taxon>Stylosanthes</taxon>
    </lineage>
</organism>
<keyword evidence="3" id="KW-1185">Reference proteome</keyword>